<proteinExistence type="predicted"/>
<dbReference type="Proteomes" id="UP000663720">
    <property type="component" value="Chromosome"/>
</dbReference>
<evidence type="ECO:0000313" key="2">
    <source>
        <dbReference type="Proteomes" id="UP000663720"/>
    </source>
</evidence>
<protein>
    <submittedName>
        <fullName evidence="1">Uncharacterized protein</fullName>
    </submittedName>
</protein>
<accession>A0A975GGZ7</accession>
<keyword evidence="2" id="KW-1185">Reference proteome</keyword>
<dbReference type="EMBL" id="CP061799">
    <property type="protein sequence ID" value="QTA80728.1"/>
    <property type="molecule type" value="Genomic_DNA"/>
</dbReference>
<name>A0A975GGZ7_9BACT</name>
<dbReference type="AlphaFoldDB" id="A0A975GGZ7"/>
<dbReference type="KEGG" id="dli:dnl_30410"/>
<sequence length="49" mass="5937">MRIKSSRKRQEVKKFQSLFSWKYNCEVCNFDYNKRAASVSILVFMEVQL</sequence>
<evidence type="ECO:0000313" key="1">
    <source>
        <dbReference type="EMBL" id="QTA80728.1"/>
    </source>
</evidence>
<organism evidence="1 2">
    <name type="scientific">Desulfonema limicola</name>
    <dbReference type="NCBI Taxonomy" id="45656"/>
    <lineage>
        <taxon>Bacteria</taxon>
        <taxon>Pseudomonadati</taxon>
        <taxon>Thermodesulfobacteriota</taxon>
        <taxon>Desulfobacteria</taxon>
        <taxon>Desulfobacterales</taxon>
        <taxon>Desulfococcaceae</taxon>
        <taxon>Desulfonema</taxon>
    </lineage>
</organism>
<reference evidence="1" key="1">
    <citation type="journal article" date="2021" name="Microb. Physiol.">
        <title>Proteogenomic Insights into the Physiology of Marine, Sulfate-Reducing, Filamentous Desulfonema limicola and Desulfonema magnum.</title>
        <authorList>
            <person name="Schnaars V."/>
            <person name="Wohlbrand L."/>
            <person name="Scheve S."/>
            <person name="Hinrichs C."/>
            <person name="Reinhardt R."/>
            <person name="Rabus R."/>
        </authorList>
    </citation>
    <scope>NUCLEOTIDE SEQUENCE</scope>
    <source>
        <strain evidence="1">5ac10</strain>
    </source>
</reference>
<gene>
    <name evidence="1" type="ORF">dnl_30410</name>
</gene>